<dbReference type="PANTHER" id="PTHR14226">
    <property type="entry name" value="NEUROPATHY TARGET ESTERASE/SWISS CHEESE D.MELANOGASTER"/>
    <property type="match status" value="1"/>
</dbReference>
<comment type="caution">
    <text evidence="6">The sequence shown here is derived from an EMBL/GenBank/DDBJ whole genome shotgun (WGS) entry which is preliminary data.</text>
</comment>
<dbReference type="InterPro" id="IPR050301">
    <property type="entry name" value="NTE"/>
</dbReference>
<evidence type="ECO:0000313" key="6">
    <source>
        <dbReference type="EMBL" id="MBS3652403.1"/>
    </source>
</evidence>
<dbReference type="InterPro" id="IPR002641">
    <property type="entry name" value="PNPLA_dom"/>
</dbReference>
<dbReference type="PROSITE" id="PS51635">
    <property type="entry name" value="PNPLA"/>
    <property type="match status" value="1"/>
</dbReference>
<sequence>MLKHVRSDALGSKGGSDEALITELERTGTPPEAITEQRLPDVVPAPMRRIPKELGQIVLVLQGGGALGAYQVGAYQALHEAGVEPDWVIGTSIGAINASLIAGNAPEHRMKRLQEFWSRMQSGSWVKLLENWPVVGSVATNATTITHGIPAFFRPNPPAFLGFHIPLGPESASYYDTSPLAETLSDLVDFDCINGTGTRLTVGAANVRTCEMRYFDSRDMDLDVRHVMASGALPPAFPAVRIDGDLYWDGGILSNTPVEAVFDDNPRKNSVIFAVHIWSPQGGEPDTIWQVMSRQKDLQYSSRAISHIARQKQIHRLRHVIAELVQRLPETEQMTGVVRELAGYGCLTRMHVVRLLAPPFEGDDHTKDIDFSPRGIRRRWEAGYVDTSRVLDLAPWAGDFDPMEGFILHEARPGMMMTAG</sequence>
<dbReference type="GO" id="GO:0016787">
    <property type="term" value="F:hydrolase activity"/>
    <property type="evidence" value="ECO:0007669"/>
    <property type="project" value="UniProtKB-UniRule"/>
</dbReference>
<proteinExistence type="predicted"/>
<evidence type="ECO:0000259" key="5">
    <source>
        <dbReference type="PROSITE" id="PS51635"/>
    </source>
</evidence>
<keyword evidence="7" id="KW-1185">Reference proteome</keyword>
<keyword evidence="1 4" id="KW-0378">Hydrolase</keyword>
<dbReference type="SUPFAM" id="SSF52151">
    <property type="entry name" value="FabD/lysophospholipase-like"/>
    <property type="match status" value="1"/>
</dbReference>
<protein>
    <submittedName>
        <fullName evidence="6">Patatin-like phospholipase family protein</fullName>
    </submittedName>
</protein>
<feature type="short sequence motif" description="GXGXXG" evidence="4">
    <location>
        <begin position="63"/>
        <end position="68"/>
    </location>
</feature>
<dbReference type="CDD" id="cd07209">
    <property type="entry name" value="Pat_hypo_Ecoli_Z1214_like"/>
    <property type="match status" value="1"/>
</dbReference>
<dbReference type="Pfam" id="PF12536">
    <property type="entry name" value="DUF3734"/>
    <property type="match status" value="1"/>
</dbReference>
<evidence type="ECO:0000256" key="2">
    <source>
        <dbReference type="ARBA" id="ARBA00022963"/>
    </source>
</evidence>
<dbReference type="EMBL" id="JAGWCR010000025">
    <property type="protein sequence ID" value="MBS3652403.1"/>
    <property type="molecule type" value="Genomic_DNA"/>
</dbReference>
<dbReference type="InterPro" id="IPR021095">
    <property type="entry name" value="DUF3734"/>
</dbReference>
<reference evidence="6" key="1">
    <citation type="submission" date="2021-04" db="EMBL/GenBank/DDBJ databases">
        <title>Pseudaminobacter soli sp. nov., isolated from paddy soil contaminated by heavy metals.</title>
        <authorList>
            <person name="Zhang K."/>
        </authorList>
    </citation>
    <scope>NUCLEOTIDE SEQUENCE</scope>
    <source>
        <strain evidence="6">19-2017</strain>
    </source>
</reference>
<evidence type="ECO:0000256" key="1">
    <source>
        <dbReference type="ARBA" id="ARBA00022801"/>
    </source>
</evidence>
<dbReference type="AlphaFoldDB" id="A0A942E777"/>
<organism evidence="6 7">
    <name type="scientific">Pseudaminobacter soli</name>
    <name type="common">ex Zhang et al. 2022</name>
    <dbReference type="NCBI Taxonomy" id="2831468"/>
    <lineage>
        <taxon>Bacteria</taxon>
        <taxon>Pseudomonadati</taxon>
        <taxon>Pseudomonadota</taxon>
        <taxon>Alphaproteobacteria</taxon>
        <taxon>Hyphomicrobiales</taxon>
        <taxon>Phyllobacteriaceae</taxon>
        <taxon>Pseudaminobacter</taxon>
    </lineage>
</organism>
<keyword evidence="2 4" id="KW-0442">Lipid degradation</keyword>
<dbReference type="Gene3D" id="3.40.1090.10">
    <property type="entry name" value="Cytosolic phospholipase A2 catalytic domain"/>
    <property type="match status" value="2"/>
</dbReference>
<dbReference type="GO" id="GO:0016042">
    <property type="term" value="P:lipid catabolic process"/>
    <property type="evidence" value="ECO:0007669"/>
    <property type="project" value="UniProtKB-UniRule"/>
</dbReference>
<evidence type="ECO:0000256" key="3">
    <source>
        <dbReference type="ARBA" id="ARBA00023098"/>
    </source>
</evidence>
<gene>
    <name evidence="6" type="ORF">KEU06_27825</name>
</gene>
<accession>A0A942E777</accession>
<evidence type="ECO:0000313" key="7">
    <source>
        <dbReference type="Proteomes" id="UP000680348"/>
    </source>
</evidence>
<dbReference type="PANTHER" id="PTHR14226:SF57">
    <property type="entry name" value="BLR7027 PROTEIN"/>
    <property type="match status" value="1"/>
</dbReference>
<dbReference type="InterPro" id="IPR016035">
    <property type="entry name" value="Acyl_Trfase/lysoPLipase"/>
</dbReference>
<name>A0A942E777_9HYPH</name>
<evidence type="ECO:0000256" key="4">
    <source>
        <dbReference type="PROSITE-ProRule" id="PRU01161"/>
    </source>
</evidence>
<feature type="short sequence motif" description="DGA/G" evidence="4">
    <location>
        <begin position="249"/>
        <end position="251"/>
    </location>
</feature>
<feature type="domain" description="PNPLA" evidence="5">
    <location>
        <begin position="59"/>
        <end position="262"/>
    </location>
</feature>
<dbReference type="Proteomes" id="UP000680348">
    <property type="component" value="Unassembled WGS sequence"/>
</dbReference>
<keyword evidence="3 4" id="KW-0443">Lipid metabolism</keyword>
<feature type="short sequence motif" description="GXSXG" evidence="4">
    <location>
        <begin position="90"/>
        <end position="94"/>
    </location>
</feature>
<feature type="active site" description="Proton acceptor" evidence="4">
    <location>
        <position position="249"/>
    </location>
</feature>
<feature type="active site" description="Nucleophile" evidence="4">
    <location>
        <position position="92"/>
    </location>
</feature>
<dbReference type="Pfam" id="PF01734">
    <property type="entry name" value="Patatin"/>
    <property type="match status" value="1"/>
</dbReference>